<keyword evidence="7 9" id="KW-0472">Membrane</keyword>
<evidence type="ECO:0000313" key="11">
    <source>
        <dbReference type="Proteomes" id="UP000224634"/>
    </source>
</evidence>
<evidence type="ECO:0000256" key="8">
    <source>
        <dbReference type="SAM" id="MobiDB-lite"/>
    </source>
</evidence>
<organism evidence="10 11">
    <name type="scientific">Polytolypa hystricis (strain UAMH7299)</name>
    <dbReference type="NCBI Taxonomy" id="1447883"/>
    <lineage>
        <taxon>Eukaryota</taxon>
        <taxon>Fungi</taxon>
        <taxon>Dikarya</taxon>
        <taxon>Ascomycota</taxon>
        <taxon>Pezizomycotina</taxon>
        <taxon>Eurotiomycetes</taxon>
        <taxon>Eurotiomycetidae</taxon>
        <taxon>Onygenales</taxon>
        <taxon>Onygenales incertae sedis</taxon>
        <taxon>Polytolypa</taxon>
    </lineage>
</organism>
<feature type="compositionally biased region" description="Low complexity" evidence="8">
    <location>
        <begin position="40"/>
        <end position="53"/>
    </location>
</feature>
<keyword evidence="3" id="KW-0813">Transport</keyword>
<dbReference type="GO" id="GO:0022857">
    <property type="term" value="F:transmembrane transporter activity"/>
    <property type="evidence" value="ECO:0007669"/>
    <property type="project" value="InterPro"/>
</dbReference>
<keyword evidence="6 9" id="KW-1133">Transmembrane helix</keyword>
<evidence type="ECO:0000256" key="3">
    <source>
        <dbReference type="ARBA" id="ARBA00022448"/>
    </source>
</evidence>
<dbReference type="GO" id="GO:0016020">
    <property type="term" value="C:membrane"/>
    <property type="evidence" value="ECO:0007669"/>
    <property type="project" value="UniProtKB-SubCell"/>
</dbReference>
<accession>A0A2B7WQ22</accession>
<feature type="transmembrane region" description="Helical" evidence="9">
    <location>
        <begin position="310"/>
        <end position="329"/>
    </location>
</feature>
<keyword evidence="11" id="KW-1185">Reference proteome</keyword>
<comment type="subcellular location">
    <subcellularLocation>
        <location evidence="1">Endoplasmic reticulum membrane</location>
        <topology evidence="1">Multi-pass membrane protein</topology>
    </subcellularLocation>
</comment>
<reference evidence="10 11" key="1">
    <citation type="submission" date="2017-10" db="EMBL/GenBank/DDBJ databases">
        <title>Comparative genomics in systemic dimorphic fungi from Ajellomycetaceae.</title>
        <authorList>
            <person name="Munoz J.F."/>
            <person name="Mcewen J.G."/>
            <person name="Clay O.K."/>
            <person name="Cuomo C.A."/>
        </authorList>
    </citation>
    <scope>NUCLEOTIDE SEQUENCE [LARGE SCALE GENOMIC DNA]</scope>
    <source>
        <strain evidence="10 11">UAMH7299</strain>
    </source>
</reference>
<evidence type="ECO:0000256" key="1">
    <source>
        <dbReference type="ARBA" id="ARBA00004477"/>
    </source>
</evidence>
<comment type="similarity">
    <text evidence="2">Belongs to the SLC35F solute transporter family.</text>
</comment>
<dbReference type="STRING" id="1447883.A0A2B7WQ22"/>
<feature type="region of interest" description="Disordered" evidence="8">
    <location>
        <begin position="396"/>
        <end position="426"/>
    </location>
</feature>
<feature type="transmembrane region" description="Helical" evidence="9">
    <location>
        <begin position="245"/>
        <end position="266"/>
    </location>
</feature>
<name>A0A2B7WQ22_POLH7</name>
<dbReference type="EMBL" id="PDNA01000290">
    <property type="protein sequence ID" value="PGG98600.1"/>
    <property type="molecule type" value="Genomic_DNA"/>
</dbReference>
<dbReference type="SUPFAM" id="SSF103481">
    <property type="entry name" value="Multidrug resistance efflux transporter EmrE"/>
    <property type="match status" value="1"/>
</dbReference>
<feature type="transmembrane region" description="Helical" evidence="9">
    <location>
        <begin position="121"/>
        <end position="141"/>
    </location>
</feature>
<feature type="transmembrane region" description="Helical" evidence="9">
    <location>
        <begin position="84"/>
        <end position="109"/>
    </location>
</feature>
<evidence type="ECO:0000256" key="4">
    <source>
        <dbReference type="ARBA" id="ARBA00022692"/>
    </source>
</evidence>
<dbReference type="InterPro" id="IPR009262">
    <property type="entry name" value="SLC35_F1/F2/F6"/>
</dbReference>
<feature type="transmembrane region" description="Helical" evidence="9">
    <location>
        <begin position="179"/>
        <end position="200"/>
    </location>
</feature>
<dbReference type="Pfam" id="PF06027">
    <property type="entry name" value="SLC35F"/>
    <property type="match status" value="1"/>
</dbReference>
<feature type="transmembrane region" description="Helical" evidence="9">
    <location>
        <begin position="207"/>
        <end position="225"/>
    </location>
</feature>
<evidence type="ECO:0008006" key="12">
    <source>
        <dbReference type="Google" id="ProtNLM"/>
    </source>
</evidence>
<dbReference type="OrthoDB" id="429955at2759"/>
<evidence type="ECO:0000313" key="10">
    <source>
        <dbReference type="EMBL" id="PGG98600.1"/>
    </source>
</evidence>
<feature type="transmembrane region" description="Helical" evidence="9">
    <location>
        <begin position="153"/>
        <end position="173"/>
    </location>
</feature>
<feature type="region of interest" description="Disordered" evidence="8">
    <location>
        <begin position="38"/>
        <end position="58"/>
    </location>
</feature>
<proteinExistence type="inferred from homology"/>
<feature type="compositionally biased region" description="Polar residues" evidence="8">
    <location>
        <begin position="416"/>
        <end position="426"/>
    </location>
</feature>
<feature type="transmembrane region" description="Helical" evidence="9">
    <location>
        <begin position="336"/>
        <end position="356"/>
    </location>
</feature>
<sequence length="426" mass="46689">MPGVKNDTVVDTATVRNTSNATAMDTKLKSDEAEAGGKINTTYGTNNNDDGGNSSLQGAGEEPIADAVDSGKGGFFAYFRTKQFYIVLLLGQVLALCITSTNTFSSLLAEMGTSIPAFQSFFNYILLNLVYTGFTIYSYGFKGWFRLLLKDGWKFFILSFCDVEGNYFMVLAYNYTTILSAQLINFWAIVVVVVVSFFVLRVRYHWAQILGIFICVGGMGVLFGSDHLTGANNVSVSRGDQLKGNLFALLGATFYGLTNVAEEYLVSKRPMYEVLGQMGFWGMFISGVQASIFDRASFQSAVWNSAVGGYMTGYTLCLFLFYSLAPLLFRLASAAFFNISLLTGNFWGVIIGIEVFKLTIHWMYPIAFVLIMLGQGVYYLGRQALGESNKPWLGENQEKGVSGLGTAKRKLDTVAQGRSGTGENSV</sequence>
<protein>
    <recommendedName>
        <fullName evidence="12">EamA domain-containing protein</fullName>
    </recommendedName>
</protein>
<dbReference type="InterPro" id="IPR037185">
    <property type="entry name" value="EmrE-like"/>
</dbReference>
<evidence type="ECO:0000256" key="6">
    <source>
        <dbReference type="ARBA" id="ARBA00022989"/>
    </source>
</evidence>
<dbReference type="AlphaFoldDB" id="A0A2B7WQ22"/>
<dbReference type="Proteomes" id="UP000224634">
    <property type="component" value="Unassembled WGS sequence"/>
</dbReference>
<dbReference type="PANTHER" id="PTHR14233:SF4">
    <property type="entry name" value="SOLUTE CARRIER FAMILY 35 MEMBER F2"/>
    <property type="match status" value="1"/>
</dbReference>
<gene>
    <name evidence="10" type="ORF">AJ80_09509</name>
</gene>
<feature type="transmembrane region" description="Helical" evidence="9">
    <location>
        <begin position="362"/>
        <end position="381"/>
    </location>
</feature>
<dbReference type="InterPro" id="IPR052221">
    <property type="entry name" value="SLC35F_Transporter"/>
</dbReference>
<feature type="transmembrane region" description="Helical" evidence="9">
    <location>
        <begin position="278"/>
        <end position="298"/>
    </location>
</feature>
<evidence type="ECO:0000256" key="5">
    <source>
        <dbReference type="ARBA" id="ARBA00022824"/>
    </source>
</evidence>
<dbReference type="PANTHER" id="PTHR14233">
    <property type="entry name" value="DUF914-RELATED"/>
    <property type="match status" value="1"/>
</dbReference>
<evidence type="ECO:0000256" key="7">
    <source>
        <dbReference type="ARBA" id="ARBA00023136"/>
    </source>
</evidence>
<evidence type="ECO:0000256" key="2">
    <source>
        <dbReference type="ARBA" id="ARBA00007863"/>
    </source>
</evidence>
<keyword evidence="4 9" id="KW-0812">Transmembrane</keyword>
<keyword evidence="5" id="KW-0256">Endoplasmic reticulum</keyword>
<evidence type="ECO:0000256" key="9">
    <source>
        <dbReference type="SAM" id="Phobius"/>
    </source>
</evidence>
<comment type="caution">
    <text evidence="10">The sequence shown here is derived from an EMBL/GenBank/DDBJ whole genome shotgun (WGS) entry which is preliminary data.</text>
</comment>